<keyword evidence="6" id="KW-1185">Reference proteome</keyword>
<name>A0A542Z886_9ACTN</name>
<dbReference type="CDD" id="cd10028">
    <property type="entry name" value="UDG-F2_TDG_MUG"/>
    <property type="match status" value="1"/>
</dbReference>
<dbReference type="InterPro" id="IPR036895">
    <property type="entry name" value="Uracil-DNA_glycosylase-like_sf"/>
</dbReference>
<dbReference type="InterPro" id="IPR015637">
    <property type="entry name" value="MUG/TDG"/>
</dbReference>
<dbReference type="GO" id="GO:0004844">
    <property type="term" value="F:uracil DNA N-glycosylase activity"/>
    <property type="evidence" value="ECO:0007669"/>
    <property type="project" value="TreeGrafter"/>
</dbReference>
<comment type="caution">
    <text evidence="5">The sequence shown here is derived from an EMBL/GenBank/DDBJ whole genome shotgun (WGS) entry which is preliminary data.</text>
</comment>
<proteinExistence type="predicted"/>
<organism evidence="5 6">
    <name type="scientific">Propioniferax innocua</name>
    <dbReference type="NCBI Taxonomy" id="1753"/>
    <lineage>
        <taxon>Bacteria</taxon>
        <taxon>Bacillati</taxon>
        <taxon>Actinomycetota</taxon>
        <taxon>Actinomycetes</taxon>
        <taxon>Propionibacteriales</taxon>
        <taxon>Propionibacteriaceae</taxon>
        <taxon>Propioniferax</taxon>
    </lineage>
</organism>
<gene>
    <name evidence="5" type="ORF">FB460_2446</name>
</gene>
<dbReference type="SUPFAM" id="SSF52141">
    <property type="entry name" value="Uracil-DNA glycosylase-like"/>
    <property type="match status" value="1"/>
</dbReference>
<evidence type="ECO:0000313" key="6">
    <source>
        <dbReference type="Proteomes" id="UP000316196"/>
    </source>
</evidence>
<evidence type="ECO:0000256" key="3">
    <source>
        <dbReference type="ARBA" id="ARBA00023204"/>
    </source>
</evidence>
<dbReference type="Gene3D" id="3.40.470.10">
    <property type="entry name" value="Uracil-DNA glycosylase-like domain"/>
    <property type="match status" value="1"/>
</dbReference>
<dbReference type="RefSeq" id="WP_142094463.1">
    <property type="nucleotide sequence ID" value="NZ_BAAAMD010000002.1"/>
</dbReference>
<dbReference type="SMART" id="SM00987">
    <property type="entry name" value="UreE_C"/>
    <property type="match status" value="1"/>
</dbReference>
<evidence type="ECO:0000259" key="4">
    <source>
        <dbReference type="SMART" id="SM00986"/>
    </source>
</evidence>
<dbReference type="PANTHER" id="PTHR12159">
    <property type="entry name" value="G/T AND G/U MISMATCH-SPECIFIC DNA GLYCOSYLASE"/>
    <property type="match status" value="1"/>
</dbReference>
<dbReference type="AlphaFoldDB" id="A0A542Z886"/>
<dbReference type="SMART" id="SM00986">
    <property type="entry name" value="UDG"/>
    <property type="match status" value="1"/>
</dbReference>
<keyword evidence="2" id="KW-0378">Hydrolase</keyword>
<dbReference type="EMBL" id="VFOR01000004">
    <property type="protein sequence ID" value="TQL56556.1"/>
    <property type="molecule type" value="Genomic_DNA"/>
</dbReference>
<protein>
    <submittedName>
        <fullName evidence="5">G/U mismatch-specific uracil-DNA glycosylase</fullName>
    </submittedName>
</protein>
<feature type="domain" description="Uracil-DNA glycosylase-like" evidence="4">
    <location>
        <begin position="25"/>
        <end position="186"/>
    </location>
</feature>
<reference evidence="5 6" key="1">
    <citation type="submission" date="2019-06" db="EMBL/GenBank/DDBJ databases">
        <title>Sequencing the genomes of 1000 actinobacteria strains.</title>
        <authorList>
            <person name="Klenk H.-P."/>
        </authorList>
    </citation>
    <scope>NUCLEOTIDE SEQUENCE [LARGE SCALE GENOMIC DNA]</scope>
    <source>
        <strain evidence="5 6">DSM 8251</strain>
    </source>
</reference>
<keyword evidence="1" id="KW-0227">DNA damage</keyword>
<dbReference type="OrthoDB" id="9799921at2"/>
<evidence type="ECO:0000313" key="5">
    <source>
        <dbReference type="EMBL" id="TQL56556.1"/>
    </source>
</evidence>
<accession>A0A542Z886</accession>
<dbReference type="InterPro" id="IPR005122">
    <property type="entry name" value="Uracil-DNA_glycosylase-like"/>
</dbReference>
<evidence type="ECO:0000256" key="1">
    <source>
        <dbReference type="ARBA" id="ARBA00022763"/>
    </source>
</evidence>
<dbReference type="GO" id="GO:0006285">
    <property type="term" value="P:base-excision repair, AP site formation"/>
    <property type="evidence" value="ECO:0007669"/>
    <property type="project" value="InterPro"/>
</dbReference>
<keyword evidence="3" id="KW-0234">DNA repair</keyword>
<dbReference type="Proteomes" id="UP000316196">
    <property type="component" value="Unassembled WGS sequence"/>
</dbReference>
<evidence type="ECO:0000256" key="2">
    <source>
        <dbReference type="ARBA" id="ARBA00022801"/>
    </source>
</evidence>
<dbReference type="GO" id="GO:0008263">
    <property type="term" value="F:pyrimidine-specific mismatch base pair DNA N-glycosylase activity"/>
    <property type="evidence" value="ECO:0007669"/>
    <property type="project" value="TreeGrafter"/>
</dbReference>
<sequence length="195" mass="21185">MRTSPLGGRRPTREELPDFAGGVVDDILSPDPAILIVGINPGLWTAAVNAPFAHPGNRFWPSLHQAGLTPWRVDASAGLKPEDEQMMHDHGMALTNLVNRATARADELTSDELRQGRAHVQRLSAELEPRVVVVVGITAYRTAFADRHAKLGRQDATIGDAELWVIPQPSGLNAHAPIPVLVEWWQKVGRAAGLL</sequence>
<dbReference type="Pfam" id="PF03167">
    <property type="entry name" value="UDG"/>
    <property type="match status" value="1"/>
</dbReference>
<dbReference type="PANTHER" id="PTHR12159:SF9">
    <property type="entry name" value="G_T MISMATCH-SPECIFIC THYMINE DNA GLYCOSYLASE"/>
    <property type="match status" value="1"/>
</dbReference>